<gene>
    <name evidence="1" type="ORF">OM074_20405</name>
</gene>
<reference evidence="1" key="1">
    <citation type="submission" date="2022-10" db="EMBL/GenBank/DDBJ databases">
        <authorList>
            <person name="Yu W.X."/>
        </authorList>
    </citation>
    <scope>NUCLEOTIDE SEQUENCE</scope>
    <source>
        <strain evidence="1">D04</strain>
    </source>
</reference>
<keyword evidence="2" id="KW-1185">Reference proteome</keyword>
<dbReference type="RefSeq" id="WP_301202523.1">
    <property type="nucleotide sequence ID" value="NZ_JAPDPI010000077.1"/>
</dbReference>
<dbReference type="EMBL" id="JAPDPI010000077">
    <property type="protein sequence ID" value="MCW3807997.1"/>
    <property type="molecule type" value="Genomic_DNA"/>
</dbReference>
<sequence>MKTLISIIFLLCSFICNGQVKVYSYNSRITELIEKNNNSTISKAEKFELQKYGYNIQLLKEKEGIVTKSIYDKG</sequence>
<evidence type="ECO:0000313" key="1">
    <source>
        <dbReference type="EMBL" id="MCW3807997.1"/>
    </source>
</evidence>
<dbReference type="Proteomes" id="UP001207408">
    <property type="component" value="Unassembled WGS sequence"/>
</dbReference>
<proteinExistence type="predicted"/>
<protein>
    <submittedName>
        <fullName evidence="1">Uncharacterized protein</fullName>
    </submittedName>
</protein>
<name>A0AAE3SLS3_9BACT</name>
<accession>A0AAE3SLS3</accession>
<dbReference type="AlphaFoldDB" id="A0AAE3SLS3"/>
<organism evidence="1 2">
    <name type="scientific">Plebeiibacterium marinum</name>
    <dbReference type="NCBI Taxonomy" id="2992111"/>
    <lineage>
        <taxon>Bacteria</taxon>
        <taxon>Pseudomonadati</taxon>
        <taxon>Bacteroidota</taxon>
        <taxon>Bacteroidia</taxon>
        <taxon>Marinilabiliales</taxon>
        <taxon>Marinilabiliaceae</taxon>
        <taxon>Plebeiibacterium</taxon>
    </lineage>
</organism>
<comment type="caution">
    <text evidence="1">The sequence shown here is derived from an EMBL/GenBank/DDBJ whole genome shotgun (WGS) entry which is preliminary data.</text>
</comment>
<evidence type="ECO:0000313" key="2">
    <source>
        <dbReference type="Proteomes" id="UP001207408"/>
    </source>
</evidence>